<evidence type="ECO:0000313" key="8">
    <source>
        <dbReference type="Proteomes" id="UP000887561"/>
    </source>
</evidence>
<dbReference type="SUPFAM" id="SSF57362">
    <property type="entry name" value="BPTI-like"/>
    <property type="match status" value="1"/>
</dbReference>
<evidence type="ECO:0000313" key="9">
    <source>
        <dbReference type="WBParaSite" id="scaffold9877_cov220.g14345"/>
    </source>
</evidence>
<dbReference type="InterPro" id="IPR036880">
    <property type="entry name" value="Kunitz_BPTI_sf"/>
</dbReference>
<feature type="transmembrane region" description="Helical" evidence="6">
    <location>
        <begin position="121"/>
        <end position="141"/>
    </location>
</feature>
<evidence type="ECO:0000256" key="2">
    <source>
        <dbReference type="ARBA" id="ARBA00022692"/>
    </source>
</evidence>
<dbReference type="Gene3D" id="3.40.710.10">
    <property type="entry name" value="DD-peptidase/beta-lactamase superfamily"/>
    <property type="match status" value="1"/>
</dbReference>
<evidence type="ECO:0000256" key="1">
    <source>
        <dbReference type="ARBA" id="ARBA00004141"/>
    </source>
</evidence>
<dbReference type="Pfam" id="PF01027">
    <property type="entry name" value="Bax1-I"/>
    <property type="match status" value="1"/>
</dbReference>
<dbReference type="PANTHER" id="PTHR43319">
    <property type="entry name" value="BETA-LACTAMASE-RELATED"/>
    <property type="match status" value="1"/>
</dbReference>
<dbReference type="Pfam" id="PF00144">
    <property type="entry name" value="Beta-lactamase"/>
    <property type="match status" value="1"/>
</dbReference>
<feature type="domain" description="BPTI/Kunitz inhibitor" evidence="7">
    <location>
        <begin position="670"/>
        <end position="725"/>
    </location>
</feature>
<dbReference type="CDD" id="cd10431">
    <property type="entry name" value="GHITM"/>
    <property type="match status" value="1"/>
</dbReference>
<dbReference type="SUPFAM" id="SSF56601">
    <property type="entry name" value="beta-lactamase/transpeptidase-like"/>
    <property type="match status" value="1"/>
</dbReference>
<protein>
    <submittedName>
        <fullName evidence="9">BPTI/Kunitz inhibitor domain-containing protein</fullName>
    </submittedName>
</protein>
<feature type="transmembrane region" description="Helical" evidence="6">
    <location>
        <begin position="183"/>
        <end position="204"/>
    </location>
</feature>
<sequence length="788" mass="86781">MLSRLLIQPQNLQSLRQLTLSSLQNARSAFRRSGSASPFGQFTATFKEAFAARQAVPSIRERLLGPTTGKPFIYGTYAIASASAFGIGMLCYYGLTMSAESAVARSVLWPDYVRERLHTTYAYLAGSLTITACAGITAARSPAVLALTSGPSLFVWLGSLAAIMATGLIVQKIDYSNTLPKHLAWATHCAVLGAVIAPLCYLGGPALIRAAWYTAAIVGGLSVTAMCAPSEKFLNMAGPLAMGLGVVFVACLGSFAFPPNTALGAGLASIVVYGGLILFSAFLLHDTQRVVKMASSQSIYPGGGRFMGNDHFDNGMVRKYDPINSQLSIYMDILNIFMRMAMIMGDGWEREGASIAIFWQGQLVVDLYGGFADKSSKAEWKENTRTAVAALAVHMLVERNSLAYSDAVSKFWPEFAKNGKENVTIEDILNHKAGLAAIDTPILIKDALFNPKKISEIIEHQKPNWEPGTKSGYHAVSFGWLTDQLVRRIDSKGRSMAEFVRDEITHKHDIDFHLGLPLTESYTVSRLSMPNWMYIMREVLYDPRTLAFLGILHIRSKNSLRSRMARNPEWININSKICTLNNPEIFPIEQAGALGIGKAKDLACIFAKLLSGEFLSRKTLEYISRPQMINHRDFVLMVPDKWLFGHPGFGGTTVMVSPDDQLVIAYLTICDQLPAEGRFCGFRLKFAFNRETRTCDQFWFPGCRKEGNINSDNLFDTFNECIKAVQYCIKESPATIAQQQKPLPNEENIRPLPMPTENHLGNNFRGQPPPPSIQTGNRGIETPFGQAG</sequence>
<keyword evidence="8" id="KW-1185">Reference proteome</keyword>
<dbReference type="AlphaFoldDB" id="A0A915N9X9"/>
<dbReference type="SMART" id="SM00131">
    <property type="entry name" value="KU"/>
    <property type="match status" value="1"/>
</dbReference>
<evidence type="ECO:0000256" key="6">
    <source>
        <dbReference type="SAM" id="Phobius"/>
    </source>
</evidence>
<dbReference type="Gene3D" id="4.10.410.10">
    <property type="entry name" value="Pancreatic trypsin inhibitor Kunitz domain"/>
    <property type="match status" value="1"/>
</dbReference>
<evidence type="ECO:0000256" key="5">
    <source>
        <dbReference type="SAM" id="MobiDB-lite"/>
    </source>
</evidence>
<evidence type="ECO:0000259" key="7">
    <source>
        <dbReference type="PROSITE" id="PS50279"/>
    </source>
</evidence>
<feature type="transmembrane region" description="Helical" evidence="6">
    <location>
        <begin position="263"/>
        <end position="284"/>
    </location>
</feature>
<dbReference type="InterPro" id="IPR052907">
    <property type="entry name" value="Beta-lactamase/esterase"/>
</dbReference>
<dbReference type="PROSITE" id="PS50279">
    <property type="entry name" value="BPTI_KUNITZ_2"/>
    <property type="match status" value="1"/>
</dbReference>
<dbReference type="Proteomes" id="UP000887561">
    <property type="component" value="Unplaced"/>
</dbReference>
<keyword evidence="3 6" id="KW-1133">Transmembrane helix</keyword>
<evidence type="ECO:0000256" key="3">
    <source>
        <dbReference type="ARBA" id="ARBA00022989"/>
    </source>
</evidence>
<dbReference type="PANTHER" id="PTHR43319:SF4">
    <property type="entry name" value="BETA-LACTAMASE DOMAIN-CONTAINING PROTEIN 2"/>
    <property type="match status" value="1"/>
</dbReference>
<dbReference type="InterPro" id="IPR001466">
    <property type="entry name" value="Beta-lactam-related"/>
</dbReference>
<dbReference type="GO" id="GO:0016020">
    <property type="term" value="C:membrane"/>
    <property type="evidence" value="ECO:0007669"/>
    <property type="project" value="UniProtKB-SubCell"/>
</dbReference>
<proteinExistence type="predicted"/>
<dbReference type="InterPro" id="IPR002223">
    <property type="entry name" value="Kunitz_BPTI"/>
</dbReference>
<feature type="transmembrane region" description="Helical" evidence="6">
    <location>
        <begin position="153"/>
        <end position="171"/>
    </location>
</feature>
<accession>A0A915N9X9</accession>
<name>A0A915N9X9_MELJA</name>
<reference evidence="9" key="1">
    <citation type="submission" date="2022-11" db="UniProtKB">
        <authorList>
            <consortium name="WormBaseParasite"/>
        </authorList>
    </citation>
    <scope>IDENTIFICATION</scope>
</reference>
<evidence type="ECO:0000256" key="4">
    <source>
        <dbReference type="ARBA" id="ARBA00023136"/>
    </source>
</evidence>
<comment type="subcellular location">
    <subcellularLocation>
        <location evidence="1">Membrane</location>
        <topology evidence="1">Multi-pass membrane protein</topology>
    </subcellularLocation>
</comment>
<dbReference type="GO" id="GO:0004867">
    <property type="term" value="F:serine-type endopeptidase inhibitor activity"/>
    <property type="evidence" value="ECO:0007669"/>
    <property type="project" value="InterPro"/>
</dbReference>
<dbReference type="InterPro" id="IPR035871">
    <property type="entry name" value="GHITM"/>
</dbReference>
<organism evidence="8 9">
    <name type="scientific">Meloidogyne javanica</name>
    <name type="common">Root-knot nematode worm</name>
    <dbReference type="NCBI Taxonomy" id="6303"/>
    <lineage>
        <taxon>Eukaryota</taxon>
        <taxon>Metazoa</taxon>
        <taxon>Ecdysozoa</taxon>
        <taxon>Nematoda</taxon>
        <taxon>Chromadorea</taxon>
        <taxon>Rhabditida</taxon>
        <taxon>Tylenchina</taxon>
        <taxon>Tylenchomorpha</taxon>
        <taxon>Tylenchoidea</taxon>
        <taxon>Meloidogynidae</taxon>
        <taxon>Meloidogyninae</taxon>
        <taxon>Meloidogyne</taxon>
        <taxon>Meloidogyne incognita group</taxon>
    </lineage>
</organism>
<feature type="transmembrane region" description="Helical" evidence="6">
    <location>
        <begin position="72"/>
        <end position="95"/>
    </location>
</feature>
<keyword evidence="2 6" id="KW-0812">Transmembrane</keyword>
<dbReference type="InterPro" id="IPR012338">
    <property type="entry name" value="Beta-lactam/transpept-like"/>
</dbReference>
<keyword evidence="4 6" id="KW-0472">Membrane</keyword>
<feature type="transmembrane region" description="Helical" evidence="6">
    <location>
        <begin position="240"/>
        <end position="257"/>
    </location>
</feature>
<dbReference type="WBParaSite" id="scaffold9877_cov220.g14345">
    <property type="protein sequence ID" value="scaffold9877_cov220.g14345"/>
    <property type="gene ID" value="scaffold9877_cov220.g14345"/>
</dbReference>
<dbReference type="InterPro" id="IPR006214">
    <property type="entry name" value="Bax_inhibitor_1-related"/>
</dbReference>
<feature type="region of interest" description="Disordered" evidence="5">
    <location>
        <begin position="737"/>
        <end position="788"/>
    </location>
</feature>